<reference evidence="2 3" key="1">
    <citation type="submission" date="2015-03" db="EMBL/GenBank/DDBJ databases">
        <title>Draft Genome Sequence of S. carnosus subsp. utilis LTH 7013, Isolated from South Tirolean Ham.</title>
        <authorList>
            <person name="Mueller A."/>
            <person name="Huptas C."/>
            <person name="Wenning M."/>
            <person name="Weiss A."/>
            <person name="Schmidt H."/>
        </authorList>
    </citation>
    <scope>NUCLEOTIDE SEQUENCE [LARGE SCALE GENOMIC DNA]</scope>
    <source>
        <strain evidence="2 3">LTH7013</strain>
    </source>
</reference>
<dbReference type="SUPFAM" id="SSF55785">
    <property type="entry name" value="PYP-like sensor domain (PAS domain)"/>
    <property type="match status" value="1"/>
</dbReference>
<evidence type="ECO:0000259" key="1">
    <source>
        <dbReference type="PROSITE" id="PS50113"/>
    </source>
</evidence>
<dbReference type="Gene3D" id="1.20.120.520">
    <property type="entry name" value="nmb1532 protein domain like"/>
    <property type="match status" value="1"/>
</dbReference>
<proteinExistence type="predicted"/>
<dbReference type="GO" id="GO:0005886">
    <property type="term" value="C:plasma membrane"/>
    <property type="evidence" value="ECO:0007669"/>
    <property type="project" value="TreeGrafter"/>
</dbReference>
<feature type="domain" description="PAC" evidence="1">
    <location>
        <begin position="351"/>
        <end position="401"/>
    </location>
</feature>
<dbReference type="PANTHER" id="PTHR39966">
    <property type="entry name" value="BLL2471 PROTEIN-RELATED"/>
    <property type="match status" value="1"/>
</dbReference>
<dbReference type="InterPro" id="IPR012312">
    <property type="entry name" value="Hemerythrin-like"/>
</dbReference>
<dbReference type="RefSeq" id="WP_046099921.1">
    <property type="nucleotide sequence ID" value="NZ_BKAP01000010.1"/>
</dbReference>
<dbReference type="InterPro" id="IPR035965">
    <property type="entry name" value="PAS-like_dom_sf"/>
</dbReference>
<evidence type="ECO:0000313" key="3">
    <source>
        <dbReference type="Proteomes" id="UP000033530"/>
    </source>
</evidence>
<protein>
    <recommendedName>
        <fullName evidence="1">PAC domain-containing protein</fullName>
    </recommendedName>
</protein>
<organism evidence="2 3">
    <name type="scientific">Staphylococcus carnosus</name>
    <dbReference type="NCBI Taxonomy" id="1281"/>
    <lineage>
        <taxon>Bacteria</taxon>
        <taxon>Bacillati</taxon>
        <taxon>Bacillota</taxon>
        <taxon>Bacilli</taxon>
        <taxon>Bacillales</taxon>
        <taxon>Staphylococcaceae</taxon>
        <taxon>Staphylococcus</taxon>
    </lineage>
</organism>
<name>A0AAJ0NH35_STACA</name>
<dbReference type="Pfam" id="PF01814">
    <property type="entry name" value="Hemerythrin"/>
    <property type="match status" value="1"/>
</dbReference>
<dbReference type="PANTHER" id="PTHR39966:SF3">
    <property type="entry name" value="DUF438 DOMAIN-CONTAINING PROTEIN"/>
    <property type="match status" value="1"/>
</dbReference>
<comment type="caution">
    <text evidence="2">The sequence shown here is derived from an EMBL/GenBank/DDBJ whole genome shotgun (WGS) entry which is preliminary data.</text>
</comment>
<accession>A0AAJ0NH35</accession>
<dbReference type="EMBL" id="LAIU01000004">
    <property type="protein sequence ID" value="KKB25230.1"/>
    <property type="molecule type" value="Genomic_DNA"/>
</dbReference>
<dbReference type="Proteomes" id="UP000033530">
    <property type="component" value="Unassembled WGS sequence"/>
</dbReference>
<dbReference type="PROSITE" id="PS50113">
    <property type="entry name" value="PAC"/>
    <property type="match status" value="1"/>
</dbReference>
<dbReference type="InterPro" id="IPR000014">
    <property type="entry name" value="PAS"/>
</dbReference>
<dbReference type="AlphaFoldDB" id="A0AAJ0NH35"/>
<gene>
    <name evidence="2" type="ORF">VV61_06445</name>
</gene>
<sequence length="405" mass="47099">MFNIGSISNEIKEETKGLIDQNNHQEDIQDSLKQFTHNVSSEEILEALRQLYYIEKFASIDDIGNFIIILNKTTEKQLTKVTITDDVTHPINIFTKEIEYLESLVADIGQLLKEVEMENTDAIKSLKDRGATLSGLVAHFNCKEKILFPVLERRGIYILPRKMWADDDIIRNYLKRLQKRIEKIGEIEWRHVETAFIEFEAVFIEMLKQERLLLVPLMQEQISPVEWAQIAVESSAFDYAIEVPEIWHDPEIEPQTIEADLDAKKGTKNLRFGGGYLTTKEANLILDNLPVEITFVDKNGVFKYFNDLVESSEMMFIRTPISIGRNVANCHPPKSLSKVMAIIRDLKTKQRESESMWFKKDGKFIYVTYKALFDEDDEYVGILEYVQDIQPFFDLPQRMKRNAEK</sequence>
<dbReference type="Pfam" id="PF13596">
    <property type="entry name" value="PAS_10"/>
    <property type="match status" value="1"/>
</dbReference>
<dbReference type="NCBIfam" id="TIGR00229">
    <property type="entry name" value="sensory_box"/>
    <property type="match status" value="1"/>
</dbReference>
<dbReference type="Gene3D" id="3.30.450.20">
    <property type="entry name" value="PAS domain"/>
    <property type="match status" value="1"/>
</dbReference>
<dbReference type="InterPro" id="IPR000700">
    <property type="entry name" value="PAS-assoc_C"/>
</dbReference>
<evidence type="ECO:0000313" key="2">
    <source>
        <dbReference type="EMBL" id="KKB25230.1"/>
    </source>
</evidence>